<name>A0A7W6DEB7_9SPHN</name>
<dbReference type="Pfam" id="PF01337">
    <property type="entry name" value="Barstar"/>
    <property type="match status" value="1"/>
</dbReference>
<sequence>MRTIFIDCHEVASASDFWQRYLDAANPQSASLLGRNIDAFWDAIEHGGPGGPGEAKLVFANSAALATVDLTDGSSLLDGLRRIAEDSIQTEIKLP</sequence>
<dbReference type="InterPro" id="IPR000468">
    <property type="entry name" value="Barstar"/>
</dbReference>
<dbReference type="RefSeq" id="WP_183954091.1">
    <property type="nucleotide sequence ID" value="NZ_JACIEB010000001.1"/>
</dbReference>
<accession>A0A7W6DEB7</accession>
<comment type="caution">
    <text evidence="3">The sequence shown here is derived from an EMBL/GenBank/DDBJ whole genome shotgun (WGS) entry which is preliminary data.</text>
</comment>
<gene>
    <name evidence="3" type="ORF">GGR44_000773</name>
</gene>
<feature type="domain" description="Barstar (barnase inhibitor)" evidence="2">
    <location>
        <begin position="1"/>
        <end position="87"/>
    </location>
</feature>
<dbReference type="InterPro" id="IPR035905">
    <property type="entry name" value="Barstar-like_sf"/>
</dbReference>
<evidence type="ECO:0000313" key="3">
    <source>
        <dbReference type="EMBL" id="MBB3981142.1"/>
    </source>
</evidence>
<dbReference type="Gene3D" id="3.30.370.10">
    <property type="entry name" value="Barstar-like"/>
    <property type="match status" value="1"/>
</dbReference>
<protein>
    <submittedName>
        <fullName evidence="3">Ribonuclease inhibitor</fullName>
    </submittedName>
</protein>
<evidence type="ECO:0000256" key="1">
    <source>
        <dbReference type="ARBA" id="ARBA00006845"/>
    </source>
</evidence>
<keyword evidence="4" id="KW-1185">Reference proteome</keyword>
<proteinExistence type="inferred from homology"/>
<dbReference type="EMBL" id="JACIEB010000001">
    <property type="protein sequence ID" value="MBB3981142.1"/>
    <property type="molecule type" value="Genomic_DNA"/>
</dbReference>
<dbReference type="Proteomes" id="UP000552757">
    <property type="component" value="Unassembled WGS sequence"/>
</dbReference>
<evidence type="ECO:0000313" key="4">
    <source>
        <dbReference type="Proteomes" id="UP000552757"/>
    </source>
</evidence>
<dbReference type="AlphaFoldDB" id="A0A7W6DEB7"/>
<dbReference type="SUPFAM" id="SSF52038">
    <property type="entry name" value="Barstar-related"/>
    <property type="match status" value="1"/>
</dbReference>
<evidence type="ECO:0000259" key="2">
    <source>
        <dbReference type="Pfam" id="PF01337"/>
    </source>
</evidence>
<comment type="similarity">
    <text evidence="1">Belongs to the barstar family.</text>
</comment>
<organism evidence="3 4">
    <name type="scientific">Sphingobium fontiphilum</name>
    <dbReference type="NCBI Taxonomy" id="944425"/>
    <lineage>
        <taxon>Bacteria</taxon>
        <taxon>Pseudomonadati</taxon>
        <taxon>Pseudomonadota</taxon>
        <taxon>Alphaproteobacteria</taxon>
        <taxon>Sphingomonadales</taxon>
        <taxon>Sphingomonadaceae</taxon>
        <taxon>Sphingobium</taxon>
    </lineage>
</organism>
<reference evidence="3 4" key="1">
    <citation type="submission" date="2020-08" db="EMBL/GenBank/DDBJ databases">
        <title>Genomic Encyclopedia of Type Strains, Phase IV (KMG-IV): sequencing the most valuable type-strain genomes for metagenomic binning, comparative biology and taxonomic classification.</title>
        <authorList>
            <person name="Goeker M."/>
        </authorList>
    </citation>
    <scope>NUCLEOTIDE SEQUENCE [LARGE SCALE GENOMIC DNA]</scope>
    <source>
        <strain evidence="3 4">DSM 29348</strain>
    </source>
</reference>